<gene>
    <name evidence="1" type="ORF">RM479_16440</name>
</gene>
<protein>
    <recommendedName>
        <fullName evidence="3">HEAT repeat domain-containing protein</fullName>
    </recommendedName>
</protein>
<dbReference type="EMBL" id="JAVREP010000010">
    <property type="protein sequence ID" value="MDT0330001.1"/>
    <property type="molecule type" value="Genomic_DNA"/>
</dbReference>
<evidence type="ECO:0000313" key="2">
    <source>
        <dbReference type="Proteomes" id="UP001183390"/>
    </source>
</evidence>
<sequence>MDERIVDYAVRAYREDGREAEVRRLRWTVFERSPEVATYRTLREDTPEQEWPGVRERALAVLRESAARRRHPGYPSTLVEVLLDEGSAREAWEAAVEHGCDDRRWLRVAALRETSHPQDALGVYLPRVAEKVRFTDTALYPEAAELARKVHRLYERPGRPEEARAFVDGLRTEHRRKRRFMAELDRVGLER</sequence>
<reference evidence="2" key="1">
    <citation type="submission" date="2023-07" db="EMBL/GenBank/DDBJ databases">
        <title>30 novel species of actinomycetes from the DSMZ collection.</title>
        <authorList>
            <person name="Nouioui I."/>
        </authorList>
    </citation>
    <scope>NUCLEOTIDE SEQUENCE [LARGE SCALE GENOMIC DNA]</scope>
    <source>
        <strain evidence="2">DSM 44743</strain>
    </source>
</reference>
<dbReference type="Proteomes" id="UP001183390">
    <property type="component" value="Unassembled WGS sequence"/>
</dbReference>
<proteinExistence type="predicted"/>
<organism evidence="1 2">
    <name type="scientific">Nocardiopsis lambiniae</name>
    <dbReference type="NCBI Taxonomy" id="3075539"/>
    <lineage>
        <taxon>Bacteria</taxon>
        <taxon>Bacillati</taxon>
        <taxon>Actinomycetota</taxon>
        <taxon>Actinomycetes</taxon>
        <taxon>Streptosporangiales</taxon>
        <taxon>Nocardiopsidaceae</taxon>
        <taxon>Nocardiopsis</taxon>
    </lineage>
</organism>
<name>A0ABU2MBE5_9ACTN</name>
<comment type="caution">
    <text evidence="1">The sequence shown here is derived from an EMBL/GenBank/DDBJ whole genome shotgun (WGS) entry which is preliminary data.</text>
</comment>
<keyword evidence="2" id="KW-1185">Reference proteome</keyword>
<accession>A0ABU2MBE5</accession>
<evidence type="ECO:0000313" key="1">
    <source>
        <dbReference type="EMBL" id="MDT0330001.1"/>
    </source>
</evidence>
<dbReference type="RefSeq" id="WP_311512594.1">
    <property type="nucleotide sequence ID" value="NZ_JAVREP010000010.1"/>
</dbReference>
<evidence type="ECO:0008006" key="3">
    <source>
        <dbReference type="Google" id="ProtNLM"/>
    </source>
</evidence>